<proteinExistence type="predicted"/>
<accession>A0A0P7BQS5</accession>
<name>A0A0P7BQS5_9HYPO</name>
<dbReference type="InterPro" id="IPR025533">
    <property type="entry name" value="DUF4419"/>
</dbReference>
<gene>
    <name evidence="1" type="ORF">AK830_g223</name>
</gene>
<dbReference type="STRING" id="78410.A0A0P7BQS5"/>
<dbReference type="Pfam" id="PF14388">
    <property type="entry name" value="DUF4419"/>
    <property type="match status" value="1"/>
</dbReference>
<reference evidence="1 2" key="1">
    <citation type="submission" date="2015-09" db="EMBL/GenBank/DDBJ databases">
        <title>Draft genome of a European isolate of the apple canker pathogen Neonectria ditissima.</title>
        <authorList>
            <person name="Gomez-Cortecero A."/>
            <person name="Harrison R.J."/>
            <person name="Armitage A.D."/>
        </authorList>
    </citation>
    <scope>NUCLEOTIDE SEQUENCE [LARGE SCALE GENOMIC DNA]</scope>
    <source>
        <strain evidence="1 2">R09/05</strain>
    </source>
</reference>
<keyword evidence="2" id="KW-1185">Reference proteome</keyword>
<dbReference type="PANTHER" id="PTHR31252:SF11">
    <property type="entry name" value="DUF4419 DOMAIN-CONTAINING PROTEIN"/>
    <property type="match status" value="1"/>
</dbReference>
<dbReference type="PANTHER" id="PTHR31252">
    <property type="entry name" value="DUF4419 DOMAIN-CONTAINING PROTEIN"/>
    <property type="match status" value="1"/>
</dbReference>
<protein>
    <submittedName>
        <fullName evidence="1">Uncharacterized protein</fullName>
    </submittedName>
</protein>
<dbReference type="AlphaFoldDB" id="A0A0P7BQS5"/>
<dbReference type="Proteomes" id="UP000050424">
    <property type="component" value="Unassembled WGS sequence"/>
</dbReference>
<dbReference type="OrthoDB" id="9978173at2759"/>
<comment type="caution">
    <text evidence="1">The sequence shown here is derived from an EMBL/GenBank/DDBJ whole genome shotgun (WGS) entry which is preliminary data.</text>
</comment>
<evidence type="ECO:0000313" key="2">
    <source>
        <dbReference type="Proteomes" id="UP000050424"/>
    </source>
</evidence>
<dbReference type="EMBL" id="LKCW01000001">
    <property type="protein sequence ID" value="KPM46481.1"/>
    <property type="molecule type" value="Genomic_DNA"/>
</dbReference>
<evidence type="ECO:0000313" key="1">
    <source>
        <dbReference type="EMBL" id="KPM46481.1"/>
    </source>
</evidence>
<sequence>MLGSLKHYFEYVLRGGCGFPSVTLLGEQSDWESIIVKARNLARYGAETTEWARLLDPVLRHMVRSFESPDSYSTRDFWMRACYQAGREGSGAKATLSGWITAFCLWNEDGKRNGVYTIERLEDEDRNCGLPVVDRRQLVLDGVPYPLLSQDSVPKAFVYIPLVLEDYATDIEYTATVVAGHVGVAVTEERTTVQPLSGWWMLQDSMKPSSR</sequence>
<organism evidence="1 2">
    <name type="scientific">Neonectria ditissima</name>
    <dbReference type="NCBI Taxonomy" id="78410"/>
    <lineage>
        <taxon>Eukaryota</taxon>
        <taxon>Fungi</taxon>
        <taxon>Dikarya</taxon>
        <taxon>Ascomycota</taxon>
        <taxon>Pezizomycotina</taxon>
        <taxon>Sordariomycetes</taxon>
        <taxon>Hypocreomycetidae</taxon>
        <taxon>Hypocreales</taxon>
        <taxon>Nectriaceae</taxon>
        <taxon>Neonectria</taxon>
    </lineage>
</organism>